<dbReference type="OrthoDB" id="5152809at2759"/>
<evidence type="ECO:0000256" key="1">
    <source>
        <dbReference type="SAM" id="MobiDB-lite"/>
    </source>
</evidence>
<keyword evidence="2" id="KW-0812">Transmembrane</keyword>
<reference evidence="3" key="1">
    <citation type="submission" date="2021-10" db="EMBL/GenBank/DDBJ databases">
        <authorList>
            <person name="Piombo E."/>
        </authorList>
    </citation>
    <scope>NUCLEOTIDE SEQUENCE</scope>
</reference>
<evidence type="ECO:0000256" key="2">
    <source>
        <dbReference type="SAM" id="Phobius"/>
    </source>
</evidence>
<feature type="compositionally biased region" description="Basic and acidic residues" evidence="1">
    <location>
        <begin position="20"/>
        <end position="38"/>
    </location>
</feature>
<organism evidence="3 4">
    <name type="scientific">Clonostachys byssicola</name>
    <dbReference type="NCBI Taxonomy" id="160290"/>
    <lineage>
        <taxon>Eukaryota</taxon>
        <taxon>Fungi</taxon>
        <taxon>Dikarya</taxon>
        <taxon>Ascomycota</taxon>
        <taxon>Pezizomycotina</taxon>
        <taxon>Sordariomycetes</taxon>
        <taxon>Hypocreomycetidae</taxon>
        <taxon>Hypocreales</taxon>
        <taxon>Bionectriaceae</taxon>
        <taxon>Clonostachys</taxon>
    </lineage>
</organism>
<feature type="region of interest" description="Disordered" evidence="1">
    <location>
        <begin position="1"/>
        <end position="41"/>
    </location>
</feature>
<gene>
    <name evidence="3" type="ORF">CBYS24578_00011260</name>
</gene>
<accession>A0A9N9Y2K2</accession>
<evidence type="ECO:0000313" key="4">
    <source>
        <dbReference type="Proteomes" id="UP000754883"/>
    </source>
</evidence>
<feature type="transmembrane region" description="Helical" evidence="2">
    <location>
        <begin position="390"/>
        <end position="409"/>
    </location>
</feature>
<keyword evidence="2" id="KW-0472">Membrane</keyword>
<proteinExistence type="predicted"/>
<evidence type="ECO:0000313" key="3">
    <source>
        <dbReference type="EMBL" id="CAG9982986.1"/>
    </source>
</evidence>
<dbReference type="EMBL" id="CABFNO020001350">
    <property type="protein sequence ID" value="CAG9982986.1"/>
    <property type="molecule type" value="Genomic_DNA"/>
</dbReference>
<dbReference type="Proteomes" id="UP000754883">
    <property type="component" value="Unassembled WGS sequence"/>
</dbReference>
<keyword evidence="2" id="KW-1133">Transmembrane helix</keyword>
<sequence>MKQYDEPKTAALTKGVTCNSKDDEKKSQKDNRCQKEESVEAETDGRFNTNWFDEEKHVSVPASAIYANANLVKFKQEQQKHRELLNIYKDSVIHGSPTLDEWYYHFGPDSHIDKDHRNKDQVVSKFLEGVKRLNQNTNGTMPSDENKKYSDDLSSSTFLRVNQLWVWTIANKWLITATSVVFDDEHDTLVEGILNQFRKQTASGGSSSQPKSAADMSKLVVDYCIGSYERQPKPVGLISIGKVFSQYINQLGRQETSLFDEFRQQTQGWRQKEALSRISPEASSYDEIRGKAEELFRCIKGVRNELNILRSVAQYQKTVQRKLFDSEFKDADLSAETVLNDIKEMVVLAERIDLAQSEITNYQATLATAQGKMIRAFTFAAVIFVNDDDLVFVSIAFSLVLGLVAFFWYKITEHLPRIRIFEDADLPRAPKDYHIAKPKKKEDPMSPVEPPTVMAEGLYHRLRGHSKAKQQSHV</sequence>
<name>A0A9N9Y2K2_9HYPO</name>
<keyword evidence="4" id="KW-1185">Reference proteome</keyword>
<protein>
    <submittedName>
        <fullName evidence="3">Uncharacterized protein</fullName>
    </submittedName>
</protein>
<dbReference type="AlphaFoldDB" id="A0A9N9Y2K2"/>
<comment type="caution">
    <text evidence="3">The sequence shown here is derived from an EMBL/GenBank/DDBJ whole genome shotgun (WGS) entry which is preliminary data.</text>
</comment>